<evidence type="ECO:0000256" key="4">
    <source>
        <dbReference type="ARBA" id="ARBA00022695"/>
    </source>
</evidence>
<accession>A0A649VSF3</accession>
<reference evidence="8 9" key="1">
    <citation type="submission" date="2019-10" db="EMBL/GenBank/DDBJ databases">
        <authorList>
            <person name="Garlena R.A."/>
            <person name="Russell D.A."/>
            <person name="Pope W.H."/>
            <person name="Jacobs-Sera D."/>
            <person name="Hatfull G.F."/>
        </authorList>
    </citation>
    <scope>NUCLEOTIDE SEQUENCE [LARGE SCALE GENOMIC DNA]</scope>
</reference>
<keyword evidence="9" id="KW-1185">Reference proteome</keyword>
<dbReference type="PANTHER" id="PTHR30313">
    <property type="entry name" value="DNA PRIMASE"/>
    <property type="match status" value="1"/>
</dbReference>
<evidence type="ECO:0000256" key="1">
    <source>
        <dbReference type="ARBA" id="ARBA00022478"/>
    </source>
</evidence>
<dbReference type="InterPro" id="IPR036977">
    <property type="entry name" value="DNA_primase_Znf_CHC2"/>
</dbReference>
<dbReference type="Pfam" id="PF13662">
    <property type="entry name" value="Toprim_4"/>
    <property type="match status" value="1"/>
</dbReference>
<evidence type="ECO:0000256" key="6">
    <source>
        <dbReference type="ARBA" id="ARBA00023163"/>
    </source>
</evidence>
<dbReference type="CDD" id="cd03364">
    <property type="entry name" value="TOPRIM_DnaG_primases"/>
    <property type="match status" value="1"/>
</dbReference>
<dbReference type="PROSITE" id="PS50880">
    <property type="entry name" value="TOPRIM"/>
    <property type="match status" value="1"/>
</dbReference>
<dbReference type="Proteomes" id="UP000423065">
    <property type="component" value="Segment"/>
</dbReference>
<evidence type="ECO:0000256" key="5">
    <source>
        <dbReference type="ARBA" id="ARBA00022705"/>
    </source>
</evidence>
<evidence type="ECO:0000259" key="7">
    <source>
        <dbReference type="PROSITE" id="PS50880"/>
    </source>
</evidence>
<keyword evidence="1" id="KW-0240">DNA-directed RNA polymerase</keyword>
<dbReference type="KEGG" id="vg:64766781"/>
<gene>
    <name evidence="8" type="primary">72</name>
    <name evidence="8" type="ORF">SEA_STORMAGEDDON_72</name>
</gene>
<dbReference type="SUPFAM" id="SSF56731">
    <property type="entry name" value="DNA primase core"/>
    <property type="match status" value="1"/>
</dbReference>
<evidence type="ECO:0000256" key="2">
    <source>
        <dbReference type="ARBA" id="ARBA00022515"/>
    </source>
</evidence>
<dbReference type="EMBL" id="MN586040">
    <property type="protein sequence ID" value="QGJ94935.1"/>
    <property type="molecule type" value="Genomic_DNA"/>
</dbReference>
<keyword evidence="5" id="KW-0235">DNA replication</keyword>
<dbReference type="GO" id="GO:0006269">
    <property type="term" value="P:DNA replication, synthesis of primer"/>
    <property type="evidence" value="ECO:0007669"/>
    <property type="project" value="UniProtKB-KW"/>
</dbReference>
<dbReference type="GeneID" id="64766781"/>
<organism evidence="8 9">
    <name type="scientific">Gordonia phage Stormageddon</name>
    <dbReference type="NCBI Taxonomy" id="2656541"/>
    <lineage>
        <taxon>Viruses</taxon>
        <taxon>Duplodnaviria</taxon>
        <taxon>Heunggongvirae</taxon>
        <taxon>Uroviricota</taxon>
        <taxon>Caudoviricetes</taxon>
        <taxon>Stormageddonvirus</taxon>
        <taxon>Stormageddonvirus Stormageddon</taxon>
    </lineage>
</organism>
<sequence>MKGLGGLSRREEAQSMRKEYLRRIDAQAVLDHYGAQNAHQVGDEVIHSCLLDRVDPHHQNGDANPSASLNVEKKVYNCYSYGGGDILWFIAKMEGKEDIGQIVPFLSDFLGDSTVDVSTFLEELEGYLKAPQATEELQTYHPRVLQRWAKYHPYLRSRGISKETAVEFKLGYDERNARITIPHWVDGKLVGWQRRSLSDPRWPQTEVERAPDGTELDGGRIPKYKNSTNFPKDTTLYRYDAVRDERAVIVVESPMSVAKAHSCGITNVVATFGSKVNDAQVAKLRSFGQVIVWFDADPAGEYGAYRLIEGLYRHTMVTHVIPEPGKDMADYDRDGMMERLKLPNIEPGILALARLEKTYGRRQR</sequence>
<feature type="domain" description="Toprim" evidence="7">
    <location>
        <begin position="246"/>
        <end position="343"/>
    </location>
</feature>
<protein>
    <submittedName>
        <fullName evidence="8">DNA primase</fullName>
    </submittedName>
</protein>
<keyword evidence="6" id="KW-0804">Transcription</keyword>
<keyword evidence="2" id="KW-0639">Primosome</keyword>
<dbReference type="InterPro" id="IPR006171">
    <property type="entry name" value="TOPRIM_dom"/>
</dbReference>
<dbReference type="GO" id="GO:0000428">
    <property type="term" value="C:DNA-directed RNA polymerase complex"/>
    <property type="evidence" value="ECO:0007669"/>
    <property type="project" value="UniProtKB-KW"/>
</dbReference>
<proteinExistence type="predicted"/>
<dbReference type="SUPFAM" id="SSF57783">
    <property type="entry name" value="Zinc beta-ribbon"/>
    <property type="match status" value="1"/>
</dbReference>
<dbReference type="RefSeq" id="YP_010059548.1">
    <property type="nucleotide sequence ID" value="NC_054726.1"/>
</dbReference>
<keyword evidence="4" id="KW-0548">Nucleotidyltransferase</keyword>
<evidence type="ECO:0000313" key="8">
    <source>
        <dbReference type="EMBL" id="QGJ94935.1"/>
    </source>
</evidence>
<dbReference type="GO" id="GO:0008270">
    <property type="term" value="F:zinc ion binding"/>
    <property type="evidence" value="ECO:0007669"/>
    <property type="project" value="InterPro"/>
</dbReference>
<dbReference type="SMART" id="SM00493">
    <property type="entry name" value="TOPRIM"/>
    <property type="match status" value="1"/>
</dbReference>
<keyword evidence="3" id="KW-0808">Transferase</keyword>
<dbReference type="InterPro" id="IPR034151">
    <property type="entry name" value="TOPRIM_DnaG_bac"/>
</dbReference>
<dbReference type="Gene3D" id="3.40.1360.10">
    <property type="match status" value="1"/>
</dbReference>
<name>A0A649VSF3_9CAUD</name>
<dbReference type="GO" id="GO:0003677">
    <property type="term" value="F:DNA binding"/>
    <property type="evidence" value="ECO:0007669"/>
    <property type="project" value="InterPro"/>
</dbReference>
<evidence type="ECO:0000313" key="9">
    <source>
        <dbReference type="Proteomes" id="UP000423065"/>
    </source>
</evidence>
<dbReference type="GO" id="GO:0016779">
    <property type="term" value="F:nucleotidyltransferase activity"/>
    <property type="evidence" value="ECO:0007669"/>
    <property type="project" value="UniProtKB-KW"/>
</dbReference>
<dbReference type="Gene3D" id="3.90.580.10">
    <property type="entry name" value="Zinc finger, CHC2-type domain"/>
    <property type="match status" value="1"/>
</dbReference>
<dbReference type="InterPro" id="IPR050219">
    <property type="entry name" value="DnaG_primase"/>
</dbReference>
<evidence type="ECO:0000256" key="3">
    <source>
        <dbReference type="ARBA" id="ARBA00022679"/>
    </source>
</evidence>
<dbReference type="PANTHER" id="PTHR30313:SF2">
    <property type="entry name" value="DNA PRIMASE"/>
    <property type="match status" value="1"/>
</dbReference>